<evidence type="ECO:0000313" key="2">
    <source>
        <dbReference type="EMBL" id="SHE70276.1"/>
    </source>
</evidence>
<reference evidence="2 3" key="1">
    <citation type="submission" date="2016-11" db="EMBL/GenBank/DDBJ databases">
        <authorList>
            <person name="Jaros S."/>
            <person name="Januszkiewicz K."/>
            <person name="Wedrychowicz H."/>
        </authorList>
    </citation>
    <scope>NUCLEOTIDE SEQUENCE [LARGE SCALE GENOMIC DNA]</scope>
    <source>
        <strain evidence="2 3">DSM 2631</strain>
    </source>
</reference>
<keyword evidence="1" id="KW-0812">Transmembrane</keyword>
<feature type="transmembrane region" description="Helical" evidence="1">
    <location>
        <begin position="35"/>
        <end position="53"/>
    </location>
</feature>
<keyword evidence="1" id="KW-1133">Transmembrane helix</keyword>
<evidence type="ECO:0000313" key="3">
    <source>
        <dbReference type="Proteomes" id="UP000184035"/>
    </source>
</evidence>
<accession>A0A1M4VMF2</accession>
<proteinExistence type="predicted"/>
<feature type="transmembrane region" description="Helical" evidence="1">
    <location>
        <begin position="203"/>
        <end position="223"/>
    </location>
</feature>
<gene>
    <name evidence="2" type="ORF">SAMN05443638_10859</name>
</gene>
<feature type="transmembrane region" description="Helical" evidence="1">
    <location>
        <begin position="9"/>
        <end position="29"/>
    </location>
</feature>
<dbReference type="RefSeq" id="WP_072894792.1">
    <property type="nucleotide sequence ID" value="NZ_FQVM01000008.1"/>
</dbReference>
<keyword evidence="1" id="KW-0472">Membrane</keyword>
<dbReference type="STRING" id="1533.SAMN05443638_10859"/>
<feature type="transmembrane region" description="Helical" evidence="1">
    <location>
        <begin position="175"/>
        <end position="197"/>
    </location>
</feature>
<feature type="transmembrane region" description="Helical" evidence="1">
    <location>
        <begin position="62"/>
        <end position="78"/>
    </location>
</feature>
<protein>
    <recommendedName>
        <fullName evidence="4">DUF4129 domain-containing protein</fullName>
    </recommendedName>
</protein>
<dbReference type="Proteomes" id="UP000184035">
    <property type="component" value="Unassembled WGS sequence"/>
</dbReference>
<feature type="transmembrane region" description="Helical" evidence="1">
    <location>
        <begin position="84"/>
        <end position="99"/>
    </location>
</feature>
<dbReference type="EMBL" id="FQVM01000008">
    <property type="protein sequence ID" value="SHE70276.1"/>
    <property type="molecule type" value="Genomic_DNA"/>
</dbReference>
<organism evidence="2 3">
    <name type="scientific">Clostridium fallax</name>
    <dbReference type="NCBI Taxonomy" id="1533"/>
    <lineage>
        <taxon>Bacteria</taxon>
        <taxon>Bacillati</taxon>
        <taxon>Bacillota</taxon>
        <taxon>Clostridia</taxon>
        <taxon>Eubacteriales</taxon>
        <taxon>Clostridiaceae</taxon>
        <taxon>Clostridium</taxon>
    </lineage>
</organism>
<sequence length="412" mass="49183">MGGYSSIRLIYGVIVSTLIFILTLFSIGRLQGLQVSYYLYLIMLFNVIVFCYLDNKNISQKLIYLINFITFFILNVIVYGFNDKVIYSIYSIILTNIMLKDREHAVSREKYLSNLNIILIILVIAIPVIFLVNYDNKLLIEKLYVLEFILSIVLLRTSRTYQFKLDKKNTNRNTILITIFLFIMTSQWVIEKLSIFFNYLYKQMYKVLDLFIFIISEVFKFIYNKMPNIIKNKGEIIVKVENDVNNNYNKMQYIGEENYWINIAVNILFVIFILLIVIAIIKLVFKLYRDKNIKFENGEEIIRERIINKSKSKRSLRSILLKNNKKTDKEKILMMFSKLEKLILNKKIFNQSMTATQIYKVMLTKIDRSEEFLYIIEKYNEVKFSKKELEKEDLKIFIKNYNIVKDDIKKNL</sequence>
<dbReference type="AlphaFoldDB" id="A0A1M4VMF2"/>
<evidence type="ECO:0000256" key="1">
    <source>
        <dbReference type="SAM" id="Phobius"/>
    </source>
</evidence>
<name>A0A1M4VMF2_9CLOT</name>
<feature type="transmembrane region" description="Helical" evidence="1">
    <location>
        <begin position="138"/>
        <end position="155"/>
    </location>
</feature>
<evidence type="ECO:0008006" key="4">
    <source>
        <dbReference type="Google" id="ProtNLM"/>
    </source>
</evidence>
<feature type="transmembrane region" description="Helical" evidence="1">
    <location>
        <begin position="111"/>
        <end position="132"/>
    </location>
</feature>
<keyword evidence="3" id="KW-1185">Reference proteome</keyword>
<feature type="transmembrane region" description="Helical" evidence="1">
    <location>
        <begin position="259"/>
        <end position="285"/>
    </location>
</feature>